<accession>A0A382ZD05</accession>
<feature type="region of interest" description="Disordered" evidence="1">
    <location>
        <begin position="206"/>
        <end position="236"/>
    </location>
</feature>
<dbReference type="InterPro" id="IPR002376">
    <property type="entry name" value="Formyl_transf_N"/>
</dbReference>
<organism evidence="3">
    <name type="scientific">marine metagenome</name>
    <dbReference type="NCBI Taxonomy" id="408172"/>
    <lineage>
        <taxon>unclassified sequences</taxon>
        <taxon>metagenomes</taxon>
        <taxon>ecological metagenomes</taxon>
    </lineage>
</organism>
<dbReference type="AlphaFoldDB" id="A0A382ZD05"/>
<dbReference type="GO" id="GO:0004479">
    <property type="term" value="F:methionyl-tRNA formyltransferase activity"/>
    <property type="evidence" value="ECO:0007669"/>
    <property type="project" value="TreeGrafter"/>
</dbReference>
<protein>
    <recommendedName>
        <fullName evidence="2">Formyl transferase N-terminal domain-containing protein</fullName>
    </recommendedName>
</protein>
<dbReference type="EMBL" id="UINC01182902">
    <property type="protein sequence ID" value="SVD93371.1"/>
    <property type="molecule type" value="Genomic_DNA"/>
</dbReference>
<evidence type="ECO:0000259" key="2">
    <source>
        <dbReference type="Pfam" id="PF00551"/>
    </source>
</evidence>
<reference evidence="3" key="1">
    <citation type="submission" date="2018-05" db="EMBL/GenBank/DDBJ databases">
        <authorList>
            <person name="Lanie J.A."/>
            <person name="Ng W.-L."/>
            <person name="Kazmierczak K.M."/>
            <person name="Andrzejewski T.M."/>
            <person name="Davidsen T.M."/>
            <person name="Wayne K.J."/>
            <person name="Tettelin H."/>
            <person name="Glass J.I."/>
            <person name="Rusch D."/>
            <person name="Podicherti R."/>
            <person name="Tsui H.-C.T."/>
            <person name="Winkler M.E."/>
        </authorList>
    </citation>
    <scope>NUCLEOTIDE SEQUENCE</scope>
</reference>
<dbReference type="SUPFAM" id="SSF53328">
    <property type="entry name" value="Formyltransferase"/>
    <property type="match status" value="1"/>
</dbReference>
<evidence type="ECO:0000256" key="1">
    <source>
        <dbReference type="SAM" id="MobiDB-lite"/>
    </source>
</evidence>
<dbReference type="InterPro" id="IPR036477">
    <property type="entry name" value="Formyl_transf_N_sf"/>
</dbReference>
<feature type="domain" description="Formyl transferase N-terminal" evidence="2">
    <location>
        <begin position="78"/>
        <end position="196"/>
    </location>
</feature>
<evidence type="ECO:0000313" key="3">
    <source>
        <dbReference type="EMBL" id="SVD93371.1"/>
    </source>
</evidence>
<feature type="non-terminal residue" evidence="3">
    <location>
        <position position="236"/>
    </location>
</feature>
<dbReference type="GO" id="GO:0005829">
    <property type="term" value="C:cytosol"/>
    <property type="evidence" value="ECO:0007669"/>
    <property type="project" value="TreeGrafter"/>
</dbReference>
<dbReference type="PANTHER" id="PTHR11138">
    <property type="entry name" value="METHIONYL-TRNA FORMYLTRANSFERASE"/>
    <property type="match status" value="1"/>
</dbReference>
<sequence>MRVVLLGQTGPYSTWAFRHFVRGGPGYEVVGIVEGRRSPIGRHVHRWVEPDKTARAKPKLPQSNSLRELAEAMALPLFQTADINSLQAYREISKLRPELFVCVGFDRLFSPALLAIAGVGGINAHPSALPRLRGPAPIFWLLREGATEIPMTVHWLNAGEDRGRVLARGNAGFEPLSTGDRIYQRSGEEAGRLIVELLPRLAQGFVPGEEQAGDAGPRARRPKPEDARVSDVGSWT</sequence>
<dbReference type="PANTHER" id="PTHR11138:SF5">
    <property type="entry name" value="METHIONYL-TRNA FORMYLTRANSFERASE, MITOCHONDRIAL"/>
    <property type="match status" value="1"/>
</dbReference>
<name>A0A382ZD05_9ZZZZ</name>
<dbReference type="Gene3D" id="3.40.50.12230">
    <property type="match status" value="1"/>
</dbReference>
<gene>
    <name evidence="3" type="ORF">METZ01_LOCUS446225</name>
</gene>
<dbReference type="Pfam" id="PF00551">
    <property type="entry name" value="Formyl_trans_N"/>
    <property type="match status" value="1"/>
</dbReference>
<proteinExistence type="predicted"/>